<proteinExistence type="predicted"/>
<comment type="caution">
    <text evidence="1">The sequence shown here is derived from an EMBL/GenBank/DDBJ whole genome shotgun (WGS) entry which is preliminary data.</text>
</comment>
<evidence type="ECO:0000313" key="1">
    <source>
        <dbReference type="EMBL" id="MDG3584795.1"/>
    </source>
</evidence>
<dbReference type="RefSeq" id="WP_277898552.1">
    <property type="nucleotide sequence ID" value="NZ_JAPMUA010000001.1"/>
</dbReference>
<dbReference type="Pfam" id="PF12771">
    <property type="entry name" value="SusD-like_2"/>
    <property type="match status" value="1"/>
</dbReference>
<protein>
    <submittedName>
        <fullName evidence="1">SusD/RagB family nutrient-binding outer membrane lipoprotein</fullName>
    </submittedName>
</protein>
<dbReference type="EMBL" id="JAPMUA010000001">
    <property type="protein sequence ID" value="MDG3584795.1"/>
    <property type="molecule type" value="Genomic_DNA"/>
</dbReference>
<keyword evidence="2" id="KW-1185">Reference proteome</keyword>
<gene>
    <name evidence="1" type="ORF">OSR52_02860</name>
</gene>
<accession>A0ABT6FNF4</accession>
<keyword evidence="1" id="KW-0449">Lipoprotein</keyword>
<evidence type="ECO:0000313" key="2">
    <source>
        <dbReference type="Proteomes" id="UP001153642"/>
    </source>
</evidence>
<dbReference type="Gene3D" id="1.25.40.390">
    <property type="match status" value="1"/>
</dbReference>
<dbReference type="InterPro" id="IPR041662">
    <property type="entry name" value="SusD-like_2"/>
</dbReference>
<dbReference type="SUPFAM" id="SSF48452">
    <property type="entry name" value="TPR-like"/>
    <property type="match status" value="1"/>
</dbReference>
<dbReference type="Proteomes" id="UP001153642">
    <property type="component" value="Unassembled WGS sequence"/>
</dbReference>
<dbReference type="InterPro" id="IPR011990">
    <property type="entry name" value="TPR-like_helical_dom_sf"/>
</dbReference>
<sequence>MNTIIKHIKIVACITVLCSSCNTIDYDDTNDNPNGPTDAVTSQLLTNALSSIPDIVVDETPILYMQHITEGQYPGSSRYSGLTYSYDSWYTGPLQDLNEIIAINSNPEIAEDYAIYGANANQIATAKTIRAYFLQYMTDRWGALPWSEAFMGIENPQPKFDTQESLYDFMFAEIEDVLSLIDHSASGPSGDILFDGDMDRWEAFANNLKMTMALRISHVNPSLAKTKFEEAVASGLLVTSNDDNIEYHYGTDDASDSPWMDNFRTREDYILSRTMVESLRENLDPRLFEYAAPARDSVSTVTNFPDAIDAGYVGAPNGNVNGNVPSYSFINNEIIYTPDYPSPIYTAAQIKFAMAEAAVNGWDVGGGDAATLYEEAVTASMEYWGVATEDITEYIAAHPYGGIEDIAYEKWVALYLNGPEAWAEWRRLDAPALVPSSYANDPRIPVRHAYDASIADNNAANYADMISFQGPDNLHTRLWWDIH</sequence>
<name>A0ABT6FNF4_9FLAO</name>
<reference evidence="1" key="1">
    <citation type="submission" date="2022-11" db="EMBL/GenBank/DDBJ databases">
        <title>High-quality draft genome sequence of Galbibacter sp. strain CMA-7.</title>
        <authorList>
            <person name="Wei L."/>
            <person name="Dong C."/>
            <person name="Shao Z."/>
        </authorList>
    </citation>
    <scope>NUCLEOTIDE SEQUENCE</scope>
    <source>
        <strain evidence="1">CMA-7</strain>
    </source>
</reference>
<organism evidence="1 2">
    <name type="scientific">Galbibacter pacificus</name>
    <dbReference type="NCBI Taxonomy" id="2996052"/>
    <lineage>
        <taxon>Bacteria</taxon>
        <taxon>Pseudomonadati</taxon>
        <taxon>Bacteroidota</taxon>
        <taxon>Flavobacteriia</taxon>
        <taxon>Flavobacteriales</taxon>
        <taxon>Flavobacteriaceae</taxon>
        <taxon>Galbibacter</taxon>
    </lineage>
</organism>